<dbReference type="UniPathway" id="UPA00143"/>
<feature type="domain" description="BTB" evidence="4">
    <location>
        <begin position="28"/>
        <end position="98"/>
    </location>
</feature>
<dbReference type="SUPFAM" id="SSF54695">
    <property type="entry name" value="POZ domain"/>
    <property type="match status" value="1"/>
</dbReference>
<evidence type="ECO:0000313" key="6">
    <source>
        <dbReference type="EMBL" id="RAL37906.1"/>
    </source>
</evidence>
<comment type="similarity">
    <text evidence="3">Belongs to the NPH3 family.</text>
</comment>
<dbReference type="PROSITE" id="PS51649">
    <property type="entry name" value="NPH3"/>
    <property type="match status" value="1"/>
</dbReference>
<protein>
    <recommendedName>
        <fullName evidence="8">NPH3 domain-containing protein</fullName>
    </recommendedName>
</protein>
<keyword evidence="2" id="KW-0833">Ubl conjugation pathway</keyword>
<dbReference type="InterPro" id="IPR027356">
    <property type="entry name" value="NPH3_dom"/>
</dbReference>
<dbReference type="EMBL" id="NQVE01000215">
    <property type="protein sequence ID" value="RAL37906.1"/>
    <property type="molecule type" value="Genomic_DNA"/>
</dbReference>
<dbReference type="InterPro" id="IPR000210">
    <property type="entry name" value="BTB/POZ_dom"/>
</dbReference>
<dbReference type="PANTHER" id="PTHR32370">
    <property type="entry name" value="OS12G0117600 PROTEIN"/>
    <property type="match status" value="1"/>
</dbReference>
<dbReference type="AlphaFoldDB" id="A0A328CXN0"/>
<comment type="caution">
    <text evidence="6">The sequence shown here is derived from an EMBL/GenBank/DDBJ whole genome shotgun (WGS) entry which is preliminary data.</text>
</comment>
<evidence type="ECO:0000259" key="5">
    <source>
        <dbReference type="PROSITE" id="PS51649"/>
    </source>
</evidence>
<organism evidence="6 7">
    <name type="scientific">Cuscuta australis</name>
    <dbReference type="NCBI Taxonomy" id="267555"/>
    <lineage>
        <taxon>Eukaryota</taxon>
        <taxon>Viridiplantae</taxon>
        <taxon>Streptophyta</taxon>
        <taxon>Embryophyta</taxon>
        <taxon>Tracheophyta</taxon>
        <taxon>Spermatophyta</taxon>
        <taxon>Magnoliopsida</taxon>
        <taxon>eudicotyledons</taxon>
        <taxon>Gunneridae</taxon>
        <taxon>Pentapetalae</taxon>
        <taxon>asterids</taxon>
        <taxon>lamiids</taxon>
        <taxon>Solanales</taxon>
        <taxon>Convolvulaceae</taxon>
        <taxon>Cuscuteae</taxon>
        <taxon>Cuscuta</taxon>
        <taxon>Cuscuta subgen. Grammica</taxon>
        <taxon>Cuscuta sect. Cleistogrammica</taxon>
    </lineage>
</organism>
<dbReference type="InterPro" id="IPR043454">
    <property type="entry name" value="NPH3/RPT2-like"/>
</dbReference>
<dbReference type="GO" id="GO:0016567">
    <property type="term" value="P:protein ubiquitination"/>
    <property type="evidence" value="ECO:0007669"/>
    <property type="project" value="UniProtKB-UniPathway"/>
</dbReference>
<name>A0A328CXN0_9ASTE</name>
<evidence type="ECO:0008006" key="8">
    <source>
        <dbReference type="Google" id="ProtNLM"/>
    </source>
</evidence>
<dbReference type="Gene3D" id="3.30.710.10">
    <property type="entry name" value="Potassium Channel Kv1.1, Chain A"/>
    <property type="match status" value="1"/>
</dbReference>
<evidence type="ECO:0000256" key="1">
    <source>
        <dbReference type="ARBA" id="ARBA00004906"/>
    </source>
</evidence>
<comment type="pathway">
    <text evidence="1">Protein modification; protein ubiquitination.</text>
</comment>
<dbReference type="Pfam" id="PF03000">
    <property type="entry name" value="NPH3"/>
    <property type="match status" value="1"/>
</dbReference>
<reference evidence="6 7" key="1">
    <citation type="submission" date="2018-06" db="EMBL/GenBank/DDBJ databases">
        <title>The Genome of Cuscuta australis (Dodder) Provides Insight into the Evolution of Plant Parasitism.</title>
        <authorList>
            <person name="Liu H."/>
        </authorList>
    </citation>
    <scope>NUCLEOTIDE SEQUENCE [LARGE SCALE GENOMIC DNA]</scope>
    <source>
        <strain evidence="7">cv. Yunnan</strain>
        <tissue evidence="6">Vines</tissue>
    </source>
</reference>
<feature type="domain" description="NPH3" evidence="5">
    <location>
        <begin position="204"/>
        <end position="495"/>
    </location>
</feature>
<dbReference type="InterPro" id="IPR011333">
    <property type="entry name" value="SKP1/BTB/POZ_sf"/>
</dbReference>
<proteinExistence type="inferred from homology"/>
<evidence type="ECO:0000259" key="4">
    <source>
        <dbReference type="PROSITE" id="PS50097"/>
    </source>
</evidence>
<evidence type="ECO:0000256" key="3">
    <source>
        <dbReference type="PROSITE-ProRule" id="PRU00982"/>
    </source>
</evidence>
<gene>
    <name evidence="6" type="ORF">DM860_000600</name>
</gene>
<evidence type="ECO:0000313" key="7">
    <source>
        <dbReference type="Proteomes" id="UP000249390"/>
    </source>
</evidence>
<keyword evidence="7" id="KW-1185">Reference proteome</keyword>
<evidence type="ECO:0000256" key="2">
    <source>
        <dbReference type="ARBA" id="ARBA00022786"/>
    </source>
</evidence>
<sequence length="514" mass="57525">MKFMKIGTRPDTFYTEDGTRTISSDVPSDLTIKINNMAYHLHKDPLLPKCGLLQRLVSNRAQDPDDDISLELHDTPGGEEAFEACAKFCYGITINVSARNFVPLFCAAKFLRMTGAFEKGNLVPKLEAFFASCVLKGWKDSIFALETTPKLAEWAENLGVVRKCTDSVVEKILTPPAEVRWSYTYTRHRRGKTRRGAKSPPPRDWWTEDLSALDIDLFKCTLTAVKSSGAFPPQLIGEAIHVYATRKLPDATKTTRFSPSTSSRNPQAILETIVDLIPTEAGSVSLRFLLRLLSAANHLGASPATKEQLLRRSGEQLPEARVSDLLVPAPLQPEEDGNWGLETDTAQTDGRRGRDIELVGVVLESFLRQWRRGRQLGSGGEEESDQRLRSIRKVGRLIDCYVGVLARDRPRVPVEKLVFLASAVPDIGRPLHDELYHAVNTYLKVHPELSKAEKKRLCRVLDCRKLSPEVRAHAVRNERLPLRTVVQVLYFEQERGAQLHARPRAADEKDGSGS</sequence>
<accession>A0A328CXN0</accession>
<dbReference type="Proteomes" id="UP000249390">
    <property type="component" value="Unassembled WGS sequence"/>
</dbReference>
<dbReference type="PROSITE" id="PS50097">
    <property type="entry name" value="BTB"/>
    <property type="match status" value="1"/>
</dbReference>